<sequence>MSETHFEIGSEVFHGNSRYRVIGVLDLEHVSVRSSFTGTVKKMHVSELTSKPDDPEKPVEIVPATDLLTIPDEDWVKVNNKAMLFNQVLQINDEAERRVQLREVANKLEISEPTAYRQLQKYKNSNGNPLSLLRKKRNETGRLQPEVEDLIQKYIGVYLSPIQPRVTNIYRDLKLEIYEINKERKNSNLELLVTPHINTLRFRISQLTASEVASKRKGRKGREDFRPLIGKFPQSQKPLEVVQIDHTPLDLIIVDDENRLDIGRPTITLAIDAYSRMVVGFYISLEKPNTLLTGLCLAHAILDKKQWLLEHEVEGDWPAYGLMDTIHTDNGKEFHGKSLKRACEIYKLNMIKRPAKTPRYGPHIERSFKTFNDSEIHTLPGTTKSNVQDKAEYQSEDNAIFTLFEFEQYFTEFLVNNYHLEKHSDLGMSPLQKYKQGILGNGEQLGRGLPPKIDDPLKLKIDFLPYEERSVQKYGIQLFGIDYFHDVLRKWIKQPDKNRKGSQRFIVRYDPRDLSSVFFFDPDMKAYVVVPYRDTSHPPISLWELRELKRKAKEADPYKSVDEEAIFESRARMKRLTEQALKQTKHMRRMKQKEAIREKESIPSIAKESARNNQNSISLVTPSINDFDDEDFEDIQPFEELDQ</sequence>
<dbReference type="AlphaFoldDB" id="A0A4P7NWY5"/>
<dbReference type="GO" id="GO:0003676">
    <property type="term" value="F:nucleic acid binding"/>
    <property type="evidence" value="ECO:0007669"/>
    <property type="project" value="InterPro"/>
</dbReference>
<feature type="region of interest" description="Disordered" evidence="1">
    <location>
        <begin position="582"/>
        <end position="643"/>
    </location>
</feature>
<reference evidence="3 4" key="1">
    <citation type="submission" date="2018-08" db="EMBL/GenBank/DDBJ databases">
        <title>Horizontal acquisition of hydrogen conversion ability and other habitat adaptations in Hydrogenovibrio crunogenus strains.</title>
        <authorList>
            <person name="Gonnella G."/>
            <person name="Adam N."/>
            <person name="Perner M."/>
        </authorList>
    </citation>
    <scope>NUCLEOTIDE SEQUENCE [LARGE SCALE GENOMIC DNA]</scope>
    <source>
        <strain evidence="3 4">SP-41</strain>
    </source>
</reference>
<dbReference type="GO" id="GO:0015074">
    <property type="term" value="P:DNA integration"/>
    <property type="evidence" value="ECO:0007669"/>
    <property type="project" value="InterPro"/>
</dbReference>
<dbReference type="Gene3D" id="3.30.420.10">
    <property type="entry name" value="Ribonuclease H-like superfamily/Ribonuclease H"/>
    <property type="match status" value="1"/>
</dbReference>
<feature type="compositionally biased region" description="Basic and acidic residues" evidence="1">
    <location>
        <begin position="592"/>
        <end position="601"/>
    </location>
</feature>
<dbReference type="OrthoDB" id="501284at2"/>
<organism evidence="3 4">
    <name type="scientific">Hydrogenovibrio crunogenus</name>
    <dbReference type="NCBI Taxonomy" id="39765"/>
    <lineage>
        <taxon>Bacteria</taxon>
        <taxon>Pseudomonadati</taxon>
        <taxon>Pseudomonadota</taxon>
        <taxon>Gammaproteobacteria</taxon>
        <taxon>Thiotrichales</taxon>
        <taxon>Piscirickettsiaceae</taxon>
        <taxon>Hydrogenovibrio</taxon>
    </lineage>
</organism>
<gene>
    <name evidence="3" type="primary">tnsB_1</name>
    <name evidence="3" type="ORF">GHNINEIG_00211</name>
</gene>
<feature type="compositionally biased region" description="Acidic residues" evidence="1">
    <location>
        <begin position="626"/>
        <end position="643"/>
    </location>
</feature>
<evidence type="ECO:0000256" key="1">
    <source>
        <dbReference type="SAM" id="MobiDB-lite"/>
    </source>
</evidence>
<evidence type="ECO:0000259" key="2">
    <source>
        <dbReference type="PROSITE" id="PS50994"/>
    </source>
</evidence>
<accession>A0A4P7NWY5</accession>
<evidence type="ECO:0000313" key="3">
    <source>
        <dbReference type="EMBL" id="QBZ82187.1"/>
    </source>
</evidence>
<feature type="domain" description="Integrase catalytic" evidence="2">
    <location>
        <begin position="234"/>
        <end position="438"/>
    </location>
</feature>
<dbReference type="InterPro" id="IPR001584">
    <property type="entry name" value="Integrase_cat-core"/>
</dbReference>
<dbReference type="SUPFAM" id="SSF53098">
    <property type="entry name" value="Ribonuclease H-like"/>
    <property type="match status" value="1"/>
</dbReference>
<dbReference type="PROSITE" id="PS50994">
    <property type="entry name" value="INTEGRASE"/>
    <property type="match status" value="1"/>
</dbReference>
<dbReference type="Pfam" id="PF09299">
    <property type="entry name" value="Mu-transpos_C"/>
    <property type="match status" value="1"/>
</dbReference>
<evidence type="ECO:0000313" key="4">
    <source>
        <dbReference type="Proteomes" id="UP000296201"/>
    </source>
</evidence>
<keyword evidence="4" id="KW-1185">Reference proteome</keyword>
<dbReference type="EMBL" id="CP032096">
    <property type="protein sequence ID" value="QBZ82187.1"/>
    <property type="molecule type" value="Genomic_DNA"/>
</dbReference>
<name>A0A4P7NWY5_9GAMM</name>
<dbReference type="InterPro" id="IPR036397">
    <property type="entry name" value="RNaseH_sf"/>
</dbReference>
<proteinExistence type="predicted"/>
<dbReference type="InterPro" id="IPR015378">
    <property type="entry name" value="Transposase-like_Mu_C"/>
</dbReference>
<feature type="compositionally biased region" description="Polar residues" evidence="1">
    <location>
        <begin position="611"/>
        <end position="624"/>
    </location>
</feature>
<dbReference type="InterPro" id="IPR012337">
    <property type="entry name" value="RNaseH-like_sf"/>
</dbReference>
<protein>
    <submittedName>
        <fullName evidence="3">Transposon Tn7 transposition protein TnsB</fullName>
    </submittedName>
</protein>
<dbReference type="Proteomes" id="UP000296201">
    <property type="component" value="Chromosome"/>
</dbReference>
<dbReference type="RefSeq" id="WP_135794937.1">
    <property type="nucleotide sequence ID" value="NZ_CP032096.1"/>
</dbReference>